<protein>
    <submittedName>
        <fullName evidence="1">Uncharacterized protein</fullName>
    </submittedName>
</protein>
<evidence type="ECO:0000313" key="2">
    <source>
        <dbReference type="Proteomes" id="UP000005496"/>
    </source>
</evidence>
<comment type="caution">
    <text evidence="1">The sequence shown here is derived from an EMBL/GenBank/DDBJ whole genome shotgun (WGS) entry which is preliminary data.</text>
</comment>
<accession>D6SN15</accession>
<sequence length="35" mass="4012">MQENLLSQADYITDQSGNIKSVVLDYQTLKKLKIL</sequence>
<organism evidence="1 2">
    <name type="scientific">Desulfonatronospira thiodismutans ASO3-1</name>
    <dbReference type="NCBI Taxonomy" id="555779"/>
    <lineage>
        <taxon>Bacteria</taxon>
        <taxon>Pseudomonadati</taxon>
        <taxon>Thermodesulfobacteriota</taxon>
        <taxon>Desulfovibrionia</taxon>
        <taxon>Desulfovibrionales</taxon>
        <taxon>Desulfonatronovibrionaceae</taxon>
        <taxon>Desulfonatronospira</taxon>
    </lineage>
</organism>
<dbReference type="Proteomes" id="UP000005496">
    <property type="component" value="Unassembled WGS sequence"/>
</dbReference>
<proteinExistence type="predicted"/>
<name>D6SN15_9BACT</name>
<keyword evidence="2" id="KW-1185">Reference proteome</keyword>
<evidence type="ECO:0000313" key="1">
    <source>
        <dbReference type="EMBL" id="EFI36076.1"/>
    </source>
</evidence>
<reference evidence="1" key="1">
    <citation type="submission" date="2010-05" db="EMBL/GenBank/DDBJ databases">
        <title>The draft genome of Desulfonatronospira thiodismutans ASO3-1.</title>
        <authorList>
            <consortium name="US DOE Joint Genome Institute (JGI-PGF)"/>
            <person name="Lucas S."/>
            <person name="Copeland A."/>
            <person name="Lapidus A."/>
            <person name="Cheng J.-F."/>
            <person name="Bruce D."/>
            <person name="Goodwin L."/>
            <person name="Pitluck S."/>
            <person name="Chertkov O."/>
            <person name="Brettin T."/>
            <person name="Detter J.C."/>
            <person name="Han C."/>
            <person name="Land M.L."/>
            <person name="Hauser L."/>
            <person name="Kyrpides N."/>
            <person name="Mikhailova N."/>
            <person name="Muyzer G."/>
            <person name="Woyke T."/>
        </authorList>
    </citation>
    <scope>NUCLEOTIDE SEQUENCE [LARGE SCALE GENOMIC DNA]</scope>
    <source>
        <strain evidence="1">ASO3-1</strain>
    </source>
</reference>
<dbReference type="AlphaFoldDB" id="D6SN15"/>
<gene>
    <name evidence="1" type="ORF">Dthio_PD3523</name>
</gene>
<dbReference type="EMBL" id="ACJN02000001">
    <property type="protein sequence ID" value="EFI36076.1"/>
    <property type="molecule type" value="Genomic_DNA"/>
</dbReference>